<evidence type="ECO:0000259" key="2">
    <source>
        <dbReference type="PROSITE" id="PS51704"/>
    </source>
</evidence>
<dbReference type="Gene3D" id="3.20.20.190">
    <property type="entry name" value="Phosphatidylinositol (PI) phosphodiesterase"/>
    <property type="match status" value="1"/>
</dbReference>
<comment type="caution">
    <text evidence="3">The sequence shown here is derived from an EMBL/GenBank/DDBJ whole genome shotgun (WGS) entry which is preliminary data.</text>
</comment>
<dbReference type="Pfam" id="PF03009">
    <property type="entry name" value="GDPD"/>
    <property type="match status" value="1"/>
</dbReference>
<evidence type="ECO:0000313" key="4">
    <source>
        <dbReference type="Proteomes" id="UP000294028"/>
    </source>
</evidence>
<sequence length="351" mass="38368">MSWKEYKLDRRSFVAGALTGTSTVAGVSSLTSVVPPETNTASSRESERMNDDGTTDPAIIAHRGFAGVYPENTVGAVGRATWGDDAEMVEIDIVPTADGKVVVFHDSELSGRDGGERGPTDLDGYVWDHSWEELQETEVLQSGETIPRLEQVFDAIPDEAGVNIEFKNPGTTNVRFAEKLSAAELESQMEVWRPMAETALEIAADAENDVLVSSFHEAALAVVRDIDPDVPIGCLFWDSIETGLAITREYDCEAIHPPYNMIQGTPFFEDEYYLSGPFADVDLVEVAHEEGRTVNTWTIGTWYQAERLAEAGVDGLIADYPNLLWSAENTVDSDNDSDDTNDSDNDNGGDK</sequence>
<dbReference type="SUPFAM" id="SSF51695">
    <property type="entry name" value="PLC-like phosphodiesterases"/>
    <property type="match status" value="1"/>
</dbReference>
<dbReference type="InterPro" id="IPR030395">
    <property type="entry name" value="GP_PDE_dom"/>
</dbReference>
<reference evidence="3 4" key="1">
    <citation type="submission" date="2018-12" db="EMBL/GenBank/DDBJ databases">
        <title>Genome analysis provides insights into bioremediation potentialities of Halogeometricum borinquense strain N11.</title>
        <authorList>
            <person name="Najjari A."/>
            <person name="Youssef N."/>
            <person name="Fhoula I."/>
            <person name="Ben Dhia O."/>
            <person name="Mahjoubi M."/>
            <person name="Ouzari H.I."/>
            <person name="Cherif A."/>
        </authorList>
    </citation>
    <scope>NUCLEOTIDE SEQUENCE [LARGE SCALE GENOMIC DNA]</scope>
    <source>
        <strain evidence="3 4">N11</strain>
    </source>
</reference>
<feature type="compositionally biased region" description="Polar residues" evidence="1">
    <location>
        <begin position="29"/>
        <end position="43"/>
    </location>
</feature>
<dbReference type="GO" id="GO:0008081">
    <property type="term" value="F:phosphoric diester hydrolase activity"/>
    <property type="evidence" value="ECO:0007669"/>
    <property type="project" value="InterPro"/>
</dbReference>
<dbReference type="EMBL" id="RZHH01000002">
    <property type="protein sequence ID" value="RYJ13424.1"/>
    <property type="molecule type" value="Genomic_DNA"/>
</dbReference>
<feature type="region of interest" description="Disordered" evidence="1">
    <location>
        <begin position="29"/>
        <end position="53"/>
    </location>
</feature>
<dbReference type="PANTHER" id="PTHR46211">
    <property type="entry name" value="GLYCEROPHOSPHORYL DIESTER PHOSPHODIESTERASE"/>
    <property type="match status" value="1"/>
</dbReference>
<gene>
    <name evidence="3" type="ORF">ELS19_05225</name>
</gene>
<dbReference type="AlphaFoldDB" id="A0A482T6P9"/>
<dbReference type="PANTHER" id="PTHR46211:SF14">
    <property type="entry name" value="GLYCEROPHOSPHODIESTER PHOSPHODIESTERASE"/>
    <property type="match status" value="1"/>
</dbReference>
<name>A0A482T6P9_9EURY</name>
<feature type="domain" description="GP-PDE" evidence="2">
    <location>
        <begin position="57"/>
        <end position="328"/>
    </location>
</feature>
<protein>
    <submittedName>
        <fullName evidence="3">Glycerophosphodiester phosphodiesterase</fullName>
    </submittedName>
</protein>
<proteinExistence type="predicted"/>
<dbReference type="RefSeq" id="WP_129783865.1">
    <property type="nucleotide sequence ID" value="NZ_RZHH01000002.1"/>
</dbReference>
<dbReference type="CDD" id="cd08556">
    <property type="entry name" value="GDPD"/>
    <property type="match status" value="1"/>
</dbReference>
<dbReference type="Proteomes" id="UP000294028">
    <property type="component" value="Unassembled WGS sequence"/>
</dbReference>
<feature type="region of interest" description="Disordered" evidence="1">
    <location>
        <begin position="329"/>
        <end position="351"/>
    </location>
</feature>
<evidence type="ECO:0000256" key="1">
    <source>
        <dbReference type="SAM" id="MobiDB-lite"/>
    </source>
</evidence>
<dbReference type="GO" id="GO:0006629">
    <property type="term" value="P:lipid metabolic process"/>
    <property type="evidence" value="ECO:0007669"/>
    <property type="project" value="InterPro"/>
</dbReference>
<organism evidence="3 4">
    <name type="scientific">Halogeometricum borinquense</name>
    <dbReference type="NCBI Taxonomy" id="60847"/>
    <lineage>
        <taxon>Archaea</taxon>
        <taxon>Methanobacteriati</taxon>
        <taxon>Methanobacteriota</taxon>
        <taxon>Stenosarchaea group</taxon>
        <taxon>Halobacteria</taxon>
        <taxon>Halobacteriales</taxon>
        <taxon>Haloferacaceae</taxon>
        <taxon>Halogeometricum</taxon>
    </lineage>
</organism>
<dbReference type="PROSITE" id="PS51704">
    <property type="entry name" value="GP_PDE"/>
    <property type="match status" value="1"/>
</dbReference>
<accession>A0A482T6P9</accession>
<feature type="compositionally biased region" description="Acidic residues" evidence="1">
    <location>
        <begin position="331"/>
        <end position="351"/>
    </location>
</feature>
<evidence type="ECO:0000313" key="3">
    <source>
        <dbReference type="EMBL" id="RYJ13424.1"/>
    </source>
</evidence>
<dbReference type="InterPro" id="IPR017946">
    <property type="entry name" value="PLC-like_Pdiesterase_TIM-brl"/>
</dbReference>